<evidence type="ECO:0000256" key="2">
    <source>
        <dbReference type="PROSITE-ProRule" id="PRU00284"/>
    </source>
</evidence>
<evidence type="ECO:0000313" key="5">
    <source>
        <dbReference type="Proteomes" id="UP000743899"/>
    </source>
</evidence>
<feature type="domain" description="Methyl-accepting transducer" evidence="3">
    <location>
        <begin position="149"/>
        <end position="396"/>
    </location>
</feature>
<dbReference type="SUPFAM" id="SSF58104">
    <property type="entry name" value="Methyl-accepting chemotaxis protein (MCP) signaling domain"/>
    <property type="match status" value="1"/>
</dbReference>
<dbReference type="InterPro" id="IPR012292">
    <property type="entry name" value="Globin/Proto"/>
</dbReference>
<dbReference type="InterPro" id="IPR009050">
    <property type="entry name" value="Globin-like_sf"/>
</dbReference>
<organism evidence="4 5">
    <name type="scientific">Pallidibacillus pasinlerensis</name>
    <dbReference type="NCBI Taxonomy" id="2703818"/>
    <lineage>
        <taxon>Bacteria</taxon>
        <taxon>Bacillati</taxon>
        <taxon>Bacillota</taxon>
        <taxon>Bacilli</taxon>
        <taxon>Bacillales</taxon>
        <taxon>Bacillaceae</taxon>
        <taxon>Pallidibacillus</taxon>
    </lineage>
</organism>
<reference evidence="4 5" key="1">
    <citation type="submission" date="2020-01" db="EMBL/GenBank/DDBJ databases">
        <title>A novel Bacillus sp. from Pasinler.</title>
        <authorList>
            <person name="Adiguzel A."/>
            <person name="Ay H."/>
            <person name="Baltaci M.O."/>
        </authorList>
    </citation>
    <scope>NUCLEOTIDE SEQUENCE [LARGE SCALE GENOMIC DNA]</scope>
    <source>
        <strain evidence="4 5">P1</strain>
    </source>
</reference>
<dbReference type="RefSeq" id="WP_161920468.1">
    <property type="nucleotide sequence ID" value="NZ_JAACYS010000028.1"/>
</dbReference>
<dbReference type="EMBL" id="JAACYS010000028">
    <property type="protein sequence ID" value="NCU17641.1"/>
    <property type="molecule type" value="Genomic_DNA"/>
</dbReference>
<dbReference type="SUPFAM" id="SSF46458">
    <property type="entry name" value="Globin-like"/>
    <property type="match status" value="1"/>
</dbReference>
<evidence type="ECO:0000256" key="1">
    <source>
        <dbReference type="ARBA" id="ARBA00023224"/>
    </source>
</evidence>
<evidence type="ECO:0000313" key="4">
    <source>
        <dbReference type="EMBL" id="NCU17641.1"/>
    </source>
</evidence>
<dbReference type="InterPro" id="IPR004089">
    <property type="entry name" value="MCPsignal_dom"/>
</dbReference>
<proteinExistence type="predicted"/>
<gene>
    <name evidence="4" type="ORF">GW534_07710</name>
</gene>
<dbReference type="Proteomes" id="UP000743899">
    <property type="component" value="Unassembled WGS sequence"/>
</dbReference>
<dbReference type="Pfam" id="PF11563">
    <property type="entry name" value="Protoglobin"/>
    <property type="match status" value="1"/>
</dbReference>
<protein>
    <submittedName>
        <fullName evidence="4">Globin-coupled sensor protein</fullName>
    </submittedName>
</protein>
<dbReference type="PANTHER" id="PTHR32089:SF118">
    <property type="entry name" value="HEME-BASED AEROTACTIC TRANSDUCER HEMAT"/>
    <property type="match status" value="1"/>
</dbReference>
<keyword evidence="1 2" id="KW-0807">Transducer</keyword>
<accession>A0ABX0A2I3</accession>
<comment type="caution">
    <text evidence="4">The sequence shown here is derived from an EMBL/GenBank/DDBJ whole genome shotgun (WGS) entry which is preliminary data.</text>
</comment>
<dbReference type="PANTHER" id="PTHR32089">
    <property type="entry name" value="METHYL-ACCEPTING CHEMOTAXIS PROTEIN MCPB"/>
    <property type="match status" value="1"/>
</dbReference>
<dbReference type="Gene3D" id="1.10.287.950">
    <property type="entry name" value="Methyl-accepting chemotaxis protein"/>
    <property type="match status" value="1"/>
</dbReference>
<dbReference type="Pfam" id="PF00015">
    <property type="entry name" value="MCPsignal"/>
    <property type="match status" value="1"/>
</dbReference>
<sequence length="396" mass="45409">KQIEMLSLRIEDLVLIRKCQPIVKKYINYIVDEFYNNIKLENSLSVIVNKHSSFERLKQTLRHHVIEMFEGKIDEKFIDRRIKIAQVHVKIGLKTKWYMCAFQNLQLTLFNVVIDNIGQADELIPTLKAITKILSLEQQLVLEAFDAEITWEKEKQNQQRNEILNHISKESSILAQVSQNTNVAYQQLIAQSNEVLKLANKGMELSNRTQQFAECGKETIQKQSNSIEKINSSVEQILNDVTSLSNIMNEMEKIIEIITQIANQTNLLSLNASIEAARAGKYGQGFAVVAKEVKKLSEQTKNSIFTVSTLITNSNEQVNRFKDSLDLIHKCVEEGNHNITEIEGRFIEILNTAEETKIQNELVHKDLHDFIHILKKVGEDFRGMDASVQTLFSIVQ</sequence>
<dbReference type="InterPro" id="IPR039379">
    <property type="entry name" value="Protoglobin_sensor_dom"/>
</dbReference>
<evidence type="ECO:0000259" key="3">
    <source>
        <dbReference type="PROSITE" id="PS50111"/>
    </source>
</evidence>
<dbReference type="SMART" id="SM00283">
    <property type="entry name" value="MA"/>
    <property type="match status" value="1"/>
</dbReference>
<feature type="non-terminal residue" evidence="4">
    <location>
        <position position="1"/>
    </location>
</feature>
<dbReference type="CDD" id="cd01068">
    <property type="entry name" value="globin_sensor"/>
    <property type="match status" value="1"/>
</dbReference>
<dbReference type="Gene3D" id="1.10.490.10">
    <property type="entry name" value="Globins"/>
    <property type="match status" value="1"/>
</dbReference>
<dbReference type="InterPro" id="IPR044398">
    <property type="entry name" value="Globin-sensor_dom"/>
</dbReference>
<keyword evidence="5" id="KW-1185">Reference proteome</keyword>
<dbReference type="PROSITE" id="PS50111">
    <property type="entry name" value="CHEMOTAXIS_TRANSDUC_2"/>
    <property type="match status" value="1"/>
</dbReference>
<name>A0ABX0A2I3_9BACI</name>